<keyword evidence="6" id="KW-0812">Transmembrane</keyword>
<gene>
    <name evidence="8" type="ORF">CIG21_00530</name>
</gene>
<evidence type="ECO:0000256" key="2">
    <source>
        <dbReference type="ARBA" id="ARBA00022729"/>
    </source>
</evidence>
<dbReference type="InterPro" id="IPR013766">
    <property type="entry name" value="Thioredoxin_domain"/>
</dbReference>
<keyword evidence="2" id="KW-0732">Signal</keyword>
<dbReference type="Gene3D" id="3.40.30.10">
    <property type="entry name" value="Glutaredoxin"/>
    <property type="match status" value="1"/>
</dbReference>
<dbReference type="Pfam" id="PF13462">
    <property type="entry name" value="Thioredoxin_4"/>
    <property type="match status" value="1"/>
</dbReference>
<reference evidence="8 9" key="1">
    <citation type="submission" date="2017-08" db="EMBL/GenBank/DDBJ databases">
        <authorList>
            <person name="de Groot N.N."/>
        </authorList>
    </citation>
    <scope>NUCLEOTIDE SEQUENCE [LARGE SCALE GENOMIC DNA]</scope>
    <source>
        <strain evidence="8 9">NBT06-6</strain>
    </source>
</reference>
<feature type="domain" description="Thioredoxin" evidence="7">
    <location>
        <begin position="55"/>
        <end position="257"/>
    </location>
</feature>
<keyword evidence="5" id="KW-0676">Redox-active center</keyword>
<evidence type="ECO:0000256" key="4">
    <source>
        <dbReference type="ARBA" id="ARBA00023157"/>
    </source>
</evidence>
<dbReference type="GO" id="GO:0016491">
    <property type="term" value="F:oxidoreductase activity"/>
    <property type="evidence" value="ECO:0007669"/>
    <property type="project" value="UniProtKB-KW"/>
</dbReference>
<evidence type="ECO:0000256" key="5">
    <source>
        <dbReference type="ARBA" id="ARBA00023284"/>
    </source>
</evidence>
<dbReference type="AlphaFoldDB" id="A0A269PGB2"/>
<sequence length="261" mass="28264">MRCARKIRTAQRLKHRNLNRSIFTVSDTKIPPLMWAFTAVLAIGTGVGGYLIGNQTATPPAATETAQQSTQAEAPKVDVARREADDAMALGDVDAPVVISEFSDWACPYCMRFAAQTMPEIVKQYVDTGKVRFEMNDFVINGQGALNGARAGRAAADQGKFFEFQEAYVAAASKVEGHPDFSLDELAGFAKEAGVPDLEQFRSDAESDKYDQALSEANTLAQQSEVTATPTFIINGQVLEGALPFEKFAQVIDAELEKADA</sequence>
<proteinExistence type="inferred from homology"/>
<keyword evidence="3" id="KW-0560">Oxidoreductase</keyword>
<organism evidence="8 9">
    <name type="scientific">Corynebacterium hadale</name>
    <dbReference type="NCBI Taxonomy" id="2026255"/>
    <lineage>
        <taxon>Bacteria</taxon>
        <taxon>Bacillati</taxon>
        <taxon>Actinomycetota</taxon>
        <taxon>Actinomycetes</taxon>
        <taxon>Mycobacteriales</taxon>
        <taxon>Corynebacteriaceae</taxon>
        <taxon>Corynebacterium</taxon>
    </lineage>
</organism>
<evidence type="ECO:0000256" key="3">
    <source>
        <dbReference type="ARBA" id="ARBA00023002"/>
    </source>
</evidence>
<dbReference type="InterPro" id="IPR012336">
    <property type="entry name" value="Thioredoxin-like_fold"/>
</dbReference>
<evidence type="ECO:0000256" key="6">
    <source>
        <dbReference type="SAM" id="Phobius"/>
    </source>
</evidence>
<evidence type="ECO:0000259" key="7">
    <source>
        <dbReference type="PROSITE" id="PS51352"/>
    </source>
</evidence>
<keyword evidence="4" id="KW-1015">Disulfide bond</keyword>
<keyword evidence="6" id="KW-1133">Transmembrane helix</keyword>
<feature type="transmembrane region" description="Helical" evidence="6">
    <location>
        <begin position="33"/>
        <end position="53"/>
    </location>
</feature>
<dbReference type="PANTHER" id="PTHR13887">
    <property type="entry name" value="GLUTATHIONE S-TRANSFERASE KAPPA"/>
    <property type="match status" value="1"/>
</dbReference>
<dbReference type="PANTHER" id="PTHR13887:SF14">
    <property type="entry name" value="DISULFIDE BOND FORMATION PROTEIN D"/>
    <property type="match status" value="1"/>
</dbReference>
<dbReference type="SUPFAM" id="SSF52833">
    <property type="entry name" value="Thioredoxin-like"/>
    <property type="match status" value="1"/>
</dbReference>
<dbReference type="PROSITE" id="PS51352">
    <property type="entry name" value="THIOREDOXIN_2"/>
    <property type="match status" value="1"/>
</dbReference>
<evidence type="ECO:0000313" key="9">
    <source>
        <dbReference type="Proteomes" id="UP000215771"/>
    </source>
</evidence>
<dbReference type="EMBL" id="NQMQ01000001">
    <property type="protein sequence ID" value="PAJ71255.1"/>
    <property type="molecule type" value="Genomic_DNA"/>
</dbReference>
<keyword evidence="6" id="KW-0472">Membrane</keyword>
<protein>
    <recommendedName>
        <fullName evidence="7">Thioredoxin domain-containing protein</fullName>
    </recommendedName>
</protein>
<evidence type="ECO:0000313" key="8">
    <source>
        <dbReference type="EMBL" id="PAJ71255.1"/>
    </source>
</evidence>
<name>A0A269PGB2_9CORY</name>
<comment type="caution">
    <text evidence="8">The sequence shown here is derived from an EMBL/GenBank/DDBJ whole genome shotgun (WGS) entry which is preliminary data.</text>
</comment>
<accession>A0A269PGB2</accession>
<dbReference type="InterPro" id="IPR036249">
    <property type="entry name" value="Thioredoxin-like_sf"/>
</dbReference>
<comment type="similarity">
    <text evidence="1">Belongs to the thioredoxin family. DsbA subfamily.</text>
</comment>
<dbReference type="Proteomes" id="UP000215771">
    <property type="component" value="Unassembled WGS sequence"/>
</dbReference>
<evidence type="ECO:0000256" key="1">
    <source>
        <dbReference type="ARBA" id="ARBA00005791"/>
    </source>
</evidence>